<evidence type="ECO:0000313" key="2">
    <source>
        <dbReference type="Proteomes" id="UP000735302"/>
    </source>
</evidence>
<keyword evidence="2" id="KW-1185">Reference proteome</keyword>
<dbReference type="EMBL" id="BLXT01006238">
    <property type="protein sequence ID" value="GFO30514.1"/>
    <property type="molecule type" value="Genomic_DNA"/>
</dbReference>
<sequence length="89" mass="9825">MDYAPYSMGFIARSSHIPLIGSAGIVKQHGVTGSVEAILFWQVSGSAEMNRLMHPGQTNENIRADWIKVSPWTACKNAYWELGCTNIGR</sequence>
<name>A0AAV4CD25_9GAST</name>
<dbReference type="Proteomes" id="UP000735302">
    <property type="component" value="Unassembled WGS sequence"/>
</dbReference>
<evidence type="ECO:0000313" key="1">
    <source>
        <dbReference type="EMBL" id="GFO30514.1"/>
    </source>
</evidence>
<organism evidence="1 2">
    <name type="scientific">Plakobranchus ocellatus</name>
    <dbReference type="NCBI Taxonomy" id="259542"/>
    <lineage>
        <taxon>Eukaryota</taxon>
        <taxon>Metazoa</taxon>
        <taxon>Spiralia</taxon>
        <taxon>Lophotrochozoa</taxon>
        <taxon>Mollusca</taxon>
        <taxon>Gastropoda</taxon>
        <taxon>Heterobranchia</taxon>
        <taxon>Euthyneura</taxon>
        <taxon>Panpulmonata</taxon>
        <taxon>Sacoglossa</taxon>
        <taxon>Placobranchoidea</taxon>
        <taxon>Plakobranchidae</taxon>
        <taxon>Plakobranchus</taxon>
    </lineage>
</organism>
<reference evidence="1 2" key="1">
    <citation type="journal article" date="2021" name="Elife">
        <title>Chloroplast acquisition without the gene transfer in kleptoplastic sea slugs, Plakobranchus ocellatus.</title>
        <authorList>
            <person name="Maeda T."/>
            <person name="Takahashi S."/>
            <person name="Yoshida T."/>
            <person name="Shimamura S."/>
            <person name="Takaki Y."/>
            <person name="Nagai Y."/>
            <person name="Toyoda A."/>
            <person name="Suzuki Y."/>
            <person name="Arimoto A."/>
            <person name="Ishii H."/>
            <person name="Satoh N."/>
            <person name="Nishiyama T."/>
            <person name="Hasebe M."/>
            <person name="Maruyama T."/>
            <person name="Minagawa J."/>
            <person name="Obokata J."/>
            <person name="Shigenobu S."/>
        </authorList>
    </citation>
    <scope>NUCLEOTIDE SEQUENCE [LARGE SCALE GENOMIC DNA]</scope>
</reference>
<dbReference type="AlphaFoldDB" id="A0AAV4CD25"/>
<accession>A0AAV4CD25</accession>
<proteinExistence type="predicted"/>
<gene>
    <name evidence="1" type="ORF">PoB_005701900</name>
</gene>
<protein>
    <submittedName>
        <fullName evidence="1">Uncharacterized protein</fullName>
    </submittedName>
</protein>
<comment type="caution">
    <text evidence="1">The sequence shown here is derived from an EMBL/GenBank/DDBJ whole genome shotgun (WGS) entry which is preliminary data.</text>
</comment>